<reference evidence="9" key="1">
    <citation type="journal article" date="2016" name="Genome Announc.">
        <title>Draft genome sequences of fungus Aspergillus calidoustus.</title>
        <authorList>
            <person name="Horn F."/>
            <person name="Linde J."/>
            <person name="Mattern D.J."/>
            <person name="Walther G."/>
            <person name="Guthke R."/>
            <person name="Scherlach K."/>
            <person name="Martin K."/>
            <person name="Brakhage A.A."/>
            <person name="Petzke L."/>
            <person name="Valiante V."/>
        </authorList>
    </citation>
    <scope>NUCLEOTIDE SEQUENCE [LARGE SCALE GENOMIC DNA]</scope>
    <source>
        <strain evidence="9">SF006504</strain>
    </source>
</reference>
<evidence type="ECO:0000259" key="7">
    <source>
        <dbReference type="PROSITE" id="PS51471"/>
    </source>
</evidence>
<dbReference type="InterPro" id="IPR005123">
    <property type="entry name" value="Oxoglu/Fe-dep_dioxygenase_dom"/>
</dbReference>
<dbReference type="GO" id="GO:0004656">
    <property type="term" value="F:procollagen-proline 4-dioxygenase activity"/>
    <property type="evidence" value="ECO:0007669"/>
    <property type="project" value="TreeGrafter"/>
</dbReference>
<dbReference type="AlphaFoldDB" id="A0A0U4ZDX6"/>
<dbReference type="GO" id="GO:0005783">
    <property type="term" value="C:endoplasmic reticulum"/>
    <property type="evidence" value="ECO:0007669"/>
    <property type="project" value="TreeGrafter"/>
</dbReference>
<evidence type="ECO:0000256" key="6">
    <source>
        <dbReference type="SAM" id="MobiDB-lite"/>
    </source>
</evidence>
<dbReference type="FunFam" id="2.60.120.620:FF:000021">
    <property type="entry name" value="WGS project CABT00000000 data, contig 2.8"/>
    <property type="match status" value="1"/>
</dbReference>
<dbReference type="InterPro" id="IPR044862">
    <property type="entry name" value="Pro_4_hyd_alph_FE2OG_OXY"/>
</dbReference>
<evidence type="ECO:0000256" key="1">
    <source>
        <dbReference type="ARBA" id="ARBA00001961"/>
    </source>
</evidence>
<organism evidence="8 9">
    <name type="scientific">Aspergillus calidoustus</name>
    <dbReference type="NCBI Taxonomy" id="454130"/>
    <lineage>
        <taxon>Eukaryota</taxon>
        <taxon>Fungi</taxon>
        <taxon>Dikarya</taxon>
        <taxon>Ascomycota</taxon>
        <taxon>Pezizomycotina</taxon>
        <taxon>Eurotiomycetes</taxon>
        <taxon>Eurotiomycetidae</taxon>
        <taxon>Eurotiales</taxon>
        <taxon>Aspergillaceae</taxon>
        <taxon>Aspergillus</taxon>
        <taxon>Aspergillus subgen. Nidulantes</taxon>
    </lineage>
</organism>
<evidence type="ECO:0000313" key="9">
    <source>
        <dbReference type="Proteomes" id="UP000054771"/>
    </source>
</evidence>
<keyword evidence="3" id="KW-0223">Dioxygenase</keyword>
<gene>
    <name evidence="8" type="ORF">ASPCAL11079</name>
</gene>
<comment type="cofactor">
    <cofactor evidence="1">
        <name>L-ascorbate</name>
        <dbReference type="ChEBI" id="CHEBI:38290"/>
    </cofactor>
</comment>
<accession>A0A0U4ZDX6</accession>
<dbReference type="PANTHER" id="PTHR10869">
    <property type="entry name" value="PROLYL 4-HYDROXYLASE ALPHA SUBUNIT"/>
    <property type="match status" value="1"/>
</dbReference>
<dbReference type="GO" id="GO:0031418">
    <property type="term" value="F:L-ascorbic acid binding"/>
    <property type="evidence" value="ECO:0007669"/>
    <property type="project" value="InterPro"/>
</dbReference>
<evidence type="ECO:0000256" key="3">
    <source>
        <dbReference type="ARBA" id="ARBA00022964"/>
    </source>
</evidence>
<evidence type="ECO:0000313" key="8">
    <source>
        <dbReference type="EMBL" id="CEL07925.1"/>
    </source>
</evidence>
<evidence type="ECO:0000256" key="5">
    <source>
        <dbReference type="ARBA" id="ARBA00023004"/>
    </source>
</evidence>
<feature type="domain" description="Fe2OG dioxygenase" evidence="7">
    <location>
        <begin position="201"/>
        <end position="316"/>
    </location>
</feature>
<keyword evidence="4" id="KW-0560">Oxidoreductase</keyword>
<protein>
    <recommendedName>
        <fullName evidence="7">Fe2OG dioxygenase domain-containing protein</fullName>
    </recommendedName>
</protein>
<feature type="region of interest" description="Disordered" evidence="6">
    <location>
        <begin position="69"/>
        <end position="95"/>
    </location>
</feature>
<keyword evidence="2" id="KW-0479">Metal-binding</keyword>
<proteinExistence type="predicted"/>
<evidence type="ECO:0000256" key="2">
    <source>
        <dbReference type="ARBA" id="ARBA00022723"/>
    </source>
</evidence>
<dbReference type="Gene3D" id="2.60.120.620">
    <property type="entry name" value="q2cbj1_9rhob like domain"/>
    <property type="match status" value="1"/>
</dbReference>
<dbReference type="Pfam" id="PF13640">
    <property type="entry name" value="2OG-FeII_Oxy_3"/>
    <property type="match status" value="1"/>
</dbReference>
<feature type="compositionally biased region" description="Low complexity" evidence="6">
    <location>
        <begin position="78"/>
        <end position="89"/>
    </location>
</feature>
<dbReference type="PROSITE" id="PS51471">
    <property type="entry name" value="FE2OG_OXY"/>
    <property type="match status" value="1"/>
</dbReference>
<sequence>MKNPELEFSAVFTLIVTVFFSTPSPRLLRRWSRNLVHQPQQYLHLRATIYYLSTSWRQKALAVTMPKPKSFKKDASRQSSTHQTQQSSTPNWPPLRPLIPSSDLLLEPLLPDQIYLIRNFLTASLCKTYVSFLSSLPLITTPGKPKKGEAVRVNDRFQIQDATFAETLWRETALKELVTKSLAEDEQPLLLRETWGGEPLGLNANIRVYRYSPGQFFAQHYDDSNTLSFSSPSTPSPQPARTSWTLLIYLSTCSGGETIFYPEPTRANRNPEPISVAPEMGMALLHRHGDQCLLHEGSEVTYGEKWVLRSDLVVAR</sequence>
<dbReference type="Proteomes" id="UP000054771">
    <property type="component" value="Unassembled WGS sequence"/>
</dbReference>
<name>A0A0U4ZDX6_ASPCI</name>
<dbReference type="OMA" id="QFFGQHY"/>
<dbReference type="InterPro" id="IPR006620">
    <property type="entry name" value="Pro_4_hyd_alph"/>
</dbReference>
<dbReference type="InterPro" id="IPR045054">
    <property type="entry name" value="P4HA-like"/>
</dbReference>
<dbReference type="OrthoDB" id="69177at2759"/>
<dbReference type="EMBL" id="CDMC01000010">
    <property type="protein sequence ID" value="CEL07925.1"/>
    <property type="molecule type" value="Genomic_DNA"/>
</dbReference>
<dbReference type="SMART" id="SM00702">
    <property type="entry name" value="P4Hc"/>
    <property type="match status" value="1"/>
</dbReference>
<dbReference type="GO" id="GO:0005506">
    <property type="term" value="F:iron ion binding"/>
    <property type="evidence" value="ECO:0007669"/>
    <property type="project" value="InterPro"/>
</dbReference>
<keyword evidence="9" id="KW-1185">Reference proteome</keyword>
<keyword evidence="5" id="KW-0408">Iron</keyword>
<evidence type="ECO:0000256" key="4">
    <source>
        <dbReference type="ARBA" id="ARBA00023002"/>
    </source>
</evidence>
<dbReference type="PANTHER" id="PTHR10869:SF236">
    <property type="entry name" value="PROLYL 4-HYDROXYLASE ALPHA SUBUNIT DOMAIN-CONTAINING PROTEIN"/>
    <property type="match status" value="1"/>
</dbReference>